<evidence type="ECO:0000313" key="2">
    <source>
        <dbReference type="EMBL" id="MFC4738556.1"/>
    </source>
</evidence>
<reference evidence="3" key="1">
    <citation type="journal article" date="2019" name="Int. J. Syst. Evol. Microbiol.">
        <title>The Global Catalogue of Microorganisms (GCM) 10K type strain sequencing project: providing services to taxonomists for standard genome sequencing and annotation.</title>
        <authorList>
            <consortium name="The Broad Institute Genomics Platform"/>
            <consortium name="The Broad Institute Genome Sequencing Center for Infectious Disease"/>
            <person name="Wu L."/>
            <person name="Ma J."/>
        </authorList>
    </citation>
    <scope>NUCLEOTIDE SEQUENCE [LARGE SCALE GENOMIC DNA]</scope>
    <source>
        <strain evidence="3">CCUG 50349</strain>
    </source>
</reference>
<dbReference type="InterPro" id="IPR051693">
    <property type="entry name" value="UPF0046_metallophosphoest"/>
</dbReference>
<gene>
    <name evidence="2" type="ORF">ACFO3U_00960</name>
</gene>
<evidence type="ECO:0000313" key="3">
    <source>
        <dbReference type="Proteomes" id="UP001595885"/>
    </source>
</evidence>
<comment type="caution">
    <text evidence="2">The sequence shown here is derived from an EMBL/GenBank/DDBJ whole genome shotgun (WGS) entry which is preliminary data.</text>
</comment>
<dbReference type="PANTHER" id="PTHR12905:SF0">
    <property type="entry name" value="CALCINEURIN-LIKE PHOSPHOESTERASE DOMAIN-CONTAINING PROTEIN"/>
    <property type="match status" value="1"/>
</dbReference>
<dbReference type="RefSeq" id="WP_379737550.1">
    <property type="nucleotide sequence ID" value="NZ_JBHSGW010000001.1"/>
</dbReference>
<name>A0ABV9P1U4_9FLAO</name>
<organism evidence="2 3">
    <name type="scientific">Flavobacterium ponti</name>
    <dbReference type="NCBI Taxonomy" id="665133"/>
    <lineage>
        <taxon>Bacteria</taxon>
        <taxon>Pseudomonadati</taxon>
        <taxon>Bacteroidota</taxon>
        <taxon>Flavobacteriia</taxon>
        <taxon>Flavobacteriales</taxon>
        <taxon>Flavobacteriaceae</taxon>
        <taxon>Flavobacterium</taxon>
    </lineage>
</organism>
<dbReference type="CDD" id="cd07379">
    <property type="entry name" value="MPP_239FB"/>
    <property type="match status" value="1"/>
</dbReference>
<evidence type="ECO:0000259" key="1">
    <source>
        <dbReference type="Pfam" id="PF00149"/>
    </source>
</evidence>
<accession>A0ABV9P1U4</accession>
<dbReference type="InterPro" id="IPR029052">
    <property type="entry name" value="Metallo-depent_PP-like"/>
</dbReference>
<dbReference type="EMBL" id="JBHSGW010000001">
    <property type="protein sequence ID" value="MFC4738556.1"/>
    <property type="molecule type" value="Genomic_DNA"/>
</dbReference>
<sequence>MKVTAISDTHGKHKQLKLTGGDLLIHSGDISSFGNKEEISCFLEWFSKQKYIYKIFIAGNHDFSFENQFQNIIIPENVTYLNDSGIEIEGLQIWGSPITPTFCNLAFNRDRGKEIEFHWNKIPANTDILITHGPPYGILDETETHFNTGCKNLLEKICTINLKYHIFGHIHEAFGVTKIKDTIYINAASVNLEYKIRNLPYHDFEINI</sequence>
<dbReference type="Pfam" id="PF00149">
    <property type="entry name" value="Metallophos"/>
    <property type="match status" value="1"/>
</dbReference>
<keyword evidence="3" id="KW-1185">Reference proteome</keyword>
<feature type="domain" description="Calcineurin-like phosphoesterase" evidence="1">
    <location>
        <begin position="1"/>
        <end position="172"/>
    </location>
</feature>
<protein>
    <submittedName>
        <fullName evidence="2">Metallophosphoesterase</fullName>
    </submittedName>
</protein>
<dbReference type="Proteomes" id="UP001595885">
    <property type="component" value="Unassembled WGS sequence"/>
</dbReference>
<dbReference type="Gene3D" id="3.60.21.10">
    <property type="match status" value="1"/>
</dbReference>
<dbReference type="InterPro" id="IPR004843">
    <property type="entry name" value="Calcineurin-like_PHP"/>
</dbReference>
<dbReference type="PANTHER" id="PTHR12905">
    <property type="entry name" value="METALLOPHOSPHOESTERASE"/>
    <property type="match status" value="1"/>
</dbReference>
<dbReference type="SUPFAM" id="SSF56300">
    <property type="entry name" value="Metallo-dependent phosphatases"/>
    <property type="match status" value="1"/>
</dbReference>
<proteinExistence type="predicted"/>